<dbReference type="AlphaFoldDB" id="F8P1I2"/>
<protein>
    <recommendedName>
        <fullName evidence="4">Oxidoreductase AflY</fullName>
    </recommendedName>
</protein>
<dbReference type="OrthoDB" id="10004862at2759"/>
<dbReference type="InterPro" id="IPR025337">
    <property type="entry name" value="Questin_oxidase-like"/>
</dbReference>
<organism>
    <name type="scientific">Serpula lacrymans var. lacrymans (strain S7.9)</name>
    <name type="common">Dry rot fungus</name>
    <dbReference type="NCBI Taxonomy" id="578457"/>
    <lineage>
        <taxon>Eukaryota</taxon>
        <taxon>Fungi</taxon>
        <taxon>Dikarya</taxon>
        <taxon>Basidiomycota</taxon>
        <taxon>Agaricomycotina</taxon>
        <taxon>Agaricomycetes</taxon>
        <taxon>Agaricomycetidae</taxon>
        <taxon>Boletales</taxon>
        <taxon>Coniophorineae</taxon>
        <taxon>Serpulaceae</taxon>
        <taxon>Serpula</taxon>
    </lineage>
</organism>
<dbReference type="EMBL" id="GL945436">
    <property type="protein sequence ID" value="EGO23011.1"/>
    <property type="molecule type" value="Genomic_DNA"/>
</dbReference>
<dbReference type="GO" id="GO:0016491">
    <property type="term" value="F:oxidoreductase activity"/>
    <property type="evidence" value="ECO:0007669"/>
    <property type="project" value="UniProtKB-KW"/>
</dbReference>
<dbReference type="Proteomes" id="UP000008064">
    <property type="component" value="Unassembled WGS sequence"/>
</dbReference>
<keyword evidence="1" id="KW-0560">Oxidoreductase</keyword>
<dbReference type="KEGG" id="sla:SERLADRAFT_439772"/>
<evidence type="ECO:0008006" key="4">
    <source>
        <dbReference type="Google" id="ProtNLM"/>
    </source>
</evidence>
<proteinExistence type="predicted"/>
<dbReference type="RefSeq" id="XP_007320251.1">
    <property type="nucleotide sequence ID" value="XM_007320189.1"/>
</dbReference>
<dbReference type="Pfam" id="PF14027">
    <property type="entry name" value="Questin_oxidase"/>
    <property type="match status" value="1"/>
</dbReference>
<dbReference type="HOGENOM" id="CLU_019145_1_0_1"/>
<evidence type="ECO:0000256" key="2">
    <source>
        <dbReference type="SAM" id="MobiDB-lite"/>
    </source>
</evidence>
<reference evidence="3" key="1">
    <citation type="submission" date="2011-04" db="EMBL/GenBank/DDBJ databases">
        <title>Evolution of plant cell wall degrading machinery underlies the functional diversity of forest fungi.</title>
        <authorList>
            <consortium name="US DOE Joint Genome Institute (JGI-PGF)"/>
            <person name="Eastwood D.C."/>
            <person name="Floudas D."/>
            <person name="Binder M."/>
            <person name="Majcherczyk A."/>
            <person name="Schneider P."/>
            <person name="Aerts A."/>
            <person name="Asiegbu F.O."/>
            <person name="Baker S.E."/>
            <person name="Barry K."/>
            <person name="Bendiksby M."/>
            <person name="Blumentritt M."/>
            <person name="Coutinho P.M."/>
            <person name="Cullen D."/>
            <person name="Cullen D."/>
            <person name="Gathman A."/>
            <person name="Goodell B."/>
            <person name="Henrissat B."/>
            <person name="Ihrmark K."/>
            <person name="Kauserud H."/>
            <person name="Kohler A."/>
            <person name="LaButti K."/>
            <person name="Lapidus A."/>
            <person name="Lavin J.L."/>
            <person name="Lee Y.-H."/>
            <person name="Lindquist E."/>
            <person name="Lilly W."/>
            <person name="Lucas S."/>
            <person name="Morin E."/>
            <person name="Murat C."/>
            <person name="Oguiza J.A."/>
            <person name="Park J."/>
            <person name="Pisabarro A.G."/>
            <person name="Riley R."/>
            <person name="Rosling A."/>
            <person name="Salamov A."/>
            <person name="Schmidt O."/>
            <person name="Schmutz J."/>
            <person name="Skrede I."/>
            <person name="Stenlid J."/>
            <person name="Wiebenga A."/>
            <person name="Xie X."/>
            <person name="Kues U."/>
            <person name="Hibbett D.S."/>
            <person name="Hoffmeister D."/>
            <person name="Hogberg N."/>
            <person name="Martin F."/>
            <person name="Grigoriev I.V."/>
            <person name="Watkinson S.C."/>
        </authorList>
    </citation>
    <scope>NUCLEOTIDE SEQUENCE</scope>
    <source>
        <strain evidence="3">S7.9</strain>
    </source>
</reference>
<evidence type="ECO:0000313" key="3">
    <source>
        <dbReference type="EMBL" id="EGO23011.1"/>
    </source>
</evidence>
<dbReference type="GeneID" id="18815252"/>
<evidence type="ECO:0000256" key="1">
    <source>
        <dbReference type="ARBA" id="ARBA00023002"/>
    </source>
</evidence>
<feature type="region of interest" description="Disordered" evidence="2">
    <location>
        <begin position="1"/>
        <end position="32"/>
    </location>
</feature>
<sequence>MSSESINDRLFPQPGPPPSLLSPKRWPGSDPEATTALQEVLTHNNKEWHIFFNDKGFHNHAAHHLLAIWALGASAPVIKAAYQTHCDYQLPAYKSPEPITTKNFNDHLGDEDYYNAYLIYFTDEISKNGLSKVLENHVFSMEANIDDAAEAQGKQRPDMLCRFVEGVFHPFIHVGYGAEFGLLGIAAEGMAMTAVHPASSSVLMPRNFSSVKASSLIEIALEQLSRLSLNTPYPPPPSQGVHAFTILARMLKDKRFDNVERAGPDAVYNKLLKDHGDVIREYADLWKVDTSDPQKVEDHIEQLIWVNTMTYGIGGWKEGQDFNADFFGMHFVTSVLFVPSILVYLSHHSKALLLKAYFVMSLSLWIARGRVQLDISAFFDSTSTMHTPPGAQPSPVKKTLPTPDSQHALTPNAWLPIIQTTIVHPNEHLCKLQRALAHFAAIYGTRKAGYFHGTELEGADKLDGTLFVRVATLTADRLAWMREGQDGQGWDFKGFFTA</sequence>
<dbReference type="PANTHER" id="PTHR35870">
    <property type="entry name" value="PROTEIN, PUTATIVE (AFU_ORTHOLOGUE AFUA_5G03330)-RELATED"/>
    <property type="match status" value="1"/>
</dbReference>
<gene>
    <name evidence="3" type="ORF">SERLADRAFT_439772</name>
</gene>
<dbReference type="PANTHER" id="PTHR35870:SF1">
    <property type="entry name" value="PROTEIN, PUTATIVE (AFU_ORTHOLOGUE AFUA_5G03330)-RELATED"/>
    <property type="match status" value="1"/>
</dbReference>
<accession>F8P1I2</accession>
<name>F8P1I2_SERL9</name>